<keyword evidence="3 8" id="KW-0813">Transport</keyword>
<dbReference type="PANTHER" id="PTHR11730">
    <property type="entry name" value="AMMONIUM TRANSPORTER"/>
    <property type="match status" value="1"/>
</dbReference>
<feature type="transmembrane region" description="Helical" evidence="8">
    <location>
        <begin position="314"/>
        <end position="335"/>
    </location>
</feature>
<keyword evidence="5 8" id="KW-1133">Transmembrane helix</keyword>
<keyword evidence="7 8" id="KW-0924">Ammonia transport</keyword>
<dbReference type="InterPro" id="IPR024041">
    <property type="entry name" value="NH4_transpt_AmtB-like_dom"/>
</dbReference>
<dbReference type="SUPFAM" id="SSF111352">
    <property type="entry name" value="Ammonium transporter"/>
    <property type="match status" value="1"/>
</dbReference>
<evidence type="ECO:0000256" key="9">
    <source>
        <dbReference type="SAM" id="MobiDB-lite"/>
    </source>
</evidence>
<feature type="transmembrane region" description="Helical" evidence="8">
    <location>
        <begin position="53"/>
        <end position="75"/>
    </location>
</feature>
<feature type="transmembrane region" description="Helical" evidence="8">
    <location>
        <begin position="125"/>
        <end position="146"/>
    </location>
</feature>
<reference evidence="11" key="1">
    <citation type="submission" date="2021-01" db="EMBL/GenBank/DDBJ databases">
        <authorList>
            <person name="Corre E."/>
            <person name="Pelletier E."/>
            <person name="Niang G."/>
            <person name="Scheremetjew M."/>
            <person name="Finn R."/>
            <person name="Kale V."/>
            <person name="Holt S."/>
            <person name="Cochrane G."/>
            <person name="Meng A."/>
            <person name="Brown T."/>
            <person name="Cohen L."/>
        </authorList>
    </citation>
    <scope>NUCLEOTIDE SEQUENCE</scope>
    <source>
        <strain evidence="11">SAG 36.94</strain>
    </source>
</reference>
<sequence>MTTPMVDGGKSLTEEVAFLVLTGVEVFTMQTGFAMLTAGAVRSKNVVNALTTNVFDCAISALAFFVMGFAFQLGTPANRFIGTGNFALAGLDPDLLVQFFFHWTFVAVSTTIVSGAVAERISFTWYLIYAAVYSATVYPIFSHWVWSPQGWMSGRASSNPLFDQGAIDFAGSTVVHLLGGVSSIWGALALGPRMGRFPASGRTSRVRGHSLTLMALGTLLLWIGWYGFNCGSVYGFNSSVQIQVTLSDGTLSGLNIGRTIARCAVNTTLSACAGGIATLILVRIQLQTSHLPACLNGLLSGLVAITAGCGVVEPYAAVIIGVGGGLMYIICNNLICKLRIDDPLEAFPVHAGAGFFGTLMVGFFAREQYLAEAGYRVVSWGVFYNGGGRLLACQIVLVLCAIAWGSVTIGLFFWILRATGTLRVSEEEELVGHDYETHGSAAYPEGTSLSGLEDMSQRITAKRSFDVVVDEATPTHHERYRAASSNSSDHAHDRD</sequence>
<evidence type="ECO:0000256" key="2">
    <source>
        <dbReference type="ARBA" id="ARBA00005887"/>
    </source>
</evidence>
<proteinExistence type="inferred from homology"/>
<evidence type="ECO:0000256" key="8">
    <source>
        <dbReference type="RuleBase" id="RU362002"/>
    </source>
</evidence>
<dbReference type="Gene3D" id="1.10.3430.10">
    <property type="entry name" value="Ammonium transporter AmtB like domains"/>
    <property type="match status" value="1"/>
</dbReference>
<comment type="similarity">
    <text evidence="2 8">Belongs to the ammonia transporter channel (TC 1.A.11.2) family.</text>
</comment>
<dbReference type="PANTHER" id="PTHR11730:SF6">
    <property type="entry name" value="AMMONIUM TRANSPORTER"/>
    <property type="match status" value="1"/>
</dbReference>
<gene>
    <name evidence="11" type="ORF">CCAE0312_LOCUS7697</name>
</gene>
<feature type="transmembrane region" description="Helical" evidence="8">
    <location>
        <begin position="166"/>
        <end position="190"/>
    </location>
</feature>
<dbReference type="NCBIfam" id="TIGR00836">
    <property type="entry name" value="amt"/>
    <property type="match status" value="1"/>
</dbReference>
<feature type="transmembrane region" description="Helical" evidence="8">
    <location>
        <begin position="95"/>
        <end position="118"/>
    </location>
</feature>
<keyword evidence="4 8" id="KW-0812">Transmembrane</keyword>
<feature type="transmembrane region" description="Helical" evidence="8">
    <location>
        <begin position="395"/>
        <end position="416"/>
    </location>
</feature>
<keyword evidence="6 8" id="KW-0472">Membrane</keyword>
<dbReference type="GO" id="GO:0008519">
    <property type="term" value="F:ammonium channel activity"/>
    <property type="evidence" value="ECO:0007669"/>
    <property type="project" value="InterPro"/>
</dbReference>
<feature type="transmembrane region" description="Helical" evidence="8">
    <location>
        <begin position="211"/>
        <end position="228"/>
    </location>
</feature>
<feature type="region of interest" description="Disordered" evidence="9">
    <location>
        <begin position="473"/>
        <end position="495"/>
    </location>
</feature>
<dbReference type="InterPro" id="IPR018047">
    <property type="entry name" value="Ammonium_transpt_CS"/>
</dbReference>
<dbReference type="PROSITE" id="PS01219">
    <property type="entry name" value="AMMONIUM_TRANSP"/>
    <property type="match status" value="1"/>
</dbReference>
<comment type="subcellular location">
    <subcellularLocation>
        <location evidence="8">Cell membrane</location>
        <topology evidence="8">Multi-pass membrane protein</topology>
    </subcellularLocation>
    <subcellularLocation>
        <location evidence="1">Membrane</location>
        <topology evidence="1">Multi-pass membrane protein</topology>
    </subcellularLocation>
</comment>
<evidence type="ECO:0000256" key="7">
    <source>
        <dbReference type="ARBA" id="ARBA00023177"/>
    </source>
</evidence>
<evidence type="ECO:0000256" key="4">
    <source>
        <dbReference type="ARBA" id="ARBA00022692"/>
    </source>
</evidence>
<dbReference type="GO" id="GO:0005886">
    <property type="term" value="C:plasma membrane"/>
    <property type="evidence" value="ECO:0007669"/>
    <property type="project" value="UniProtKB-SubCell"/>
</dbReference>
<evidence type="ECO:0000259" key="10">
    <source>
        <dbReference type="Pfam" id="PF00909"/>
    </source>
</evidence>
<dbReference type="EMBL" id="HBGH01013799">
    <property type="protein sequence ID" value="CAD9235606.1"/>
    <property type="molecule type" value="Transcribed_RNA"/>
</dbReference>
<dbReference type="InterPro" id="IPR029020">
    <property type="entry name" value="Ammonium/urea_transptr"/>
</dbReference>
<feature type="transmembrane region" description="Helical" evidence="8">
    <location>
        <begin position="289"/>
        <end position="308"/>
    </location>
</feature>
<evidence type="ECO:0000313" key="11">
    <source>
        <dbReference type="EMBL" id="CAD9235606.1"/>
    </source>
</evidence>
<feature type="transmembrane region" description="Helical" evidence="8">
    <location>
        <begin position="259"/>
        <end position="282"/>
    </location>
</feature>
<dbReference type="GO" id="GO:0097272">
    <property type="term" value="P:ammonium homeostasis"/>
    <property type="evidence" value="ECO:0007669"/>
    <property type="project" value="TreeGrafter"/>
</dbReference>
<feature type="transmembrane region" description="Helical" evidence="8">
    <location>
        <begin position="347"/>
        <end position="365"/>
    </location>
</feature>
<dbReference type="AlphaFoldDB" id="A0A7S1XG18"/>
<accession>A0A7S1XG18</accession>
<evidence type="ECO:0000256" key="1">
    <source>
        <dbReference type="ARBA" id="ARBA00004141"/>
    </source>
</evidence>
<evidence type="ECO:0000256" key="3">
    <source>
        <dbReference type="ARBA" id="ARBA00022448"/>
    </source>
</evidence>
<evidence type="ECO:0000256" key="6">
    <source>
        <dbReference type="ARBA" id="ARBA00023136"/>
    </source>
</evidence>
<protein>
    <recommendedName>
        <fullName evidence="8">Ammonium transporter</fullName>
    </recommendedName>
</protein>
<organism evidence="11">
    <name type="scientific">Compsopogon caeruleus</name>
    <dbReference type="NCBI Taxonomy" id="31354"/>
    <lineage>
        <taxon>Eukaryota</taxon>
        <taxon>Rhodophyta</taxon>
        <taxon>Compsopogonophyceae</taxon>
        <taxon>Compsopogonales</taxon>
        <taxon>Compsopogonaceae</taxon>
        <taxon>Compsopogon</taxon>
    </lineage>
</organism>
<feature type="domain" description="Ammonium transporter AmtB-like" evidence="10">
    <location>
        <begin position="17"/>
        <end position="443"/>
    </location>
</feature>
<evidence type="ECO:0000256" key="5">
    <source>
        <dbReference type="ARBA" id="ARBA00022989"/>
    </source>
</evidence>
<name>A0A7S1XG18_9RHOD</name>
<feature type="transmembrane region" description="Helical" evidence="8">
    <location>
        <begin position="16"/>
        <end position="41"/>
    </location>
</feature>
<dbReference type="Pfam" id="PF00909">
    <property type="entry name" value="Ammonium_transp"/>
    <property type="match status" value="1"/>
</dbReference>
<dbReference type="InterPro" id="IPR001905">
    <property type="entry name" value="Ammonium_transpt"/>
</dbReference>